<proteinExistence type="predicted"/>
<keyword evidence="1" id="KW-1133">Transmembrane helix</keyword>
<evidence type="ECO:0000313" key="2">
    <source>
        <dbReference type="EMBL" id="MDN3204230.1"/>
    </source>
</evidence>
<evidence type="ECO:0000256" key="1">
    <source>
        <dbReference type="SAM" id="Phobius"/>
    </source>
</evidence>
<sequence>MAHWLPYHSETLVSSFSKEEVRDCLKKATSEVNYLDRRSMTREGVKFNGLIAESGFKISKIVDKGDTFLPLILGELEATPRGTIIFLKFRLFPGAKFFLGLWSVLLIIFAVVFAWVSSELSYALFCLLAGVLNYFISVFFFQRQVKVSRDIFMELLDLQVKD</sequence>
<keyword evidence="1" id="KW-0472">Membrane</keyword>
<dbReference type="RefSeq" id="WP_289999781.1">
    <property type="nucleotide sequence ID" value="NZ_JAUEPH010000003.1"/>
</dbReference>
<keyword evidence="1" id="KW-0812">Transmembrane</keyword>
<name>A0ABT7YCH5_9BACT</name>
<evidence type="ECO:0000313" key="3">
    <source>
        <dbReference type="Proteomes" id="UP001171916"/>
    </source>
</evidence>
<dbReference type="EMBL" id="JAUEPH010000003">
    <property type="protein sequence ID" value="MDN3204230.1"/>
    <property type="molecule type" value="Genomic_DNA"/>
</dbReference>
<feature type="transmembrane region" description="Helical" evidence="1">
    <location>
        <begin position="97"/>
        <end position="116"/>
    </location>
</feature>
<gene>
    <name evidence="2" type="ORF">QVH07_08720</name>
</gene>
<keyword evidence="3" id="KW-1185">Reference proteome</keyword>
<feature type="transmembrane region" description="Helical" evidence="1">
    <location>
        <begin position="122"/>
        <end position="141"/>
    </location>
</feature>
<dbReference type="Proteomes" id="UP001171916">
    <property type="component" value="Unassembled WGS sequence"/>
</dbReference>
<accession>A0ABT7YCH5</accession>
<comment type="caution">
    <text evidence="2">The sequence shown here is derived from an EMBL/GenBank/DDBJ whole genome shotgun (WGS) entry which is preliminary data.</text>
</comment>
<organism evidence="2 3">
    <name type="scientific">Algoriphagus sediminis</name>
    <dbReference type="NCBI Taxonomy" id="3057113"/>
    <lineage>
        <taxon>Bacteria</taxon>
        <taxon>Pseudomonadati</taxon>
        <taxon>Bacteroidota</taxon>
        <taxon>Cytophagia</taxon>
        <taxon>Cytophagales</taxon>
        <taxon>Cyclobacteriaceae</taxon>
        <taxon>Algoriphagus</taxon>
    </lineage>
</organism>
<reference evidence="2" key="1">
    <citation type="submission" date="2023-06" db="EMBL/GenBank/DDBJ databases">
        <title>Robiginitalea aurantiacus sp. nov. and Algoriphagus sediminis sp. nov., isolated from coastal sediment.</title>
        <authorList>
            <person name="Zhou Z.Y."/>
            <person name="An J."/>
            <person name="Jia Y.W."/>
            <person name="Du Z.J."/>
        </authorList>
    </citation>
    <scope>NUCLEOTIDE SEQUENCE</scope>
    <source>
        <strain evidence="2">C2-7</strain>
    </source>
</reference>
<protein>
    <submittedName>
        <fullName evidence="2">Uncharacterized protein</fullName>
    </submittedName>
</protein>